<dbReference type="RefSeq" id="WP_053233276.1">
    <property type="nucleotide sequence ID" value="NZ_CP011125.1"/>
</dbReference>
<gene>
    <name evidence="2" type="ORF">DB32_003215</name>
</gene>
<sequence length="226" mass="24978">MGEPERIDWHAVLANAPAHDDDLAARARREQAQAAARERVEDLAARERRLDEASETSVPLTDGMRHRVIHGALDDVAALKWVRMWLAKRGARSLVVLCGTTGVGKTVAASDAIASTEGSRYVKAKRLVGLASAQFGEERKYFVELCRAPLLVIDEIGLEKTEAGAREALCETIDERQGRRTLVIGNLAEDEVRARLDVRTLSRIDEIGAFIDVKGEDLRARSRQRS</sequence>
<reference evidence="2 3" key="1">
    <citation type="submission" date="2015-03" db="EMBL/GenBank/DDBJ databases">
        <title>Genome assembly of Sandaracinus amylolyticus DSM 53668.</title>
        <authorList>
            <person name="Sharma G."/>
            <person name="Subramanian S."/>
        </authorList>
    </citation>
    <scope>NUCLEOTIDE SEQUENCE [LARGE SCALE GENOMIC DNA]</scope>
    <source>
        <strain evidence="2 3">DSM 53668</strain>
    </source>
</reference>
<dbReference type="AlphaFoldDB" id="A0A0F6YJG3"/>
<dbReference type="OrthoDB" id="9773429at2"/>
<dbReference type="InterPro" id="IPR027417">
    <property type="entry name" value="P-loop_NTPase"/>
</dbReference>
<feature type="domain" description="IstB-like ATP-binding" evidence="1">
    <location>
        <begin position="92"/>
        <end position="223"/>
    </location>
</feature>
<evidence type="ECO:0000313" key="2">
    <source>
        <dbReference type="EMBL" id="AKF06066.1"/>
    </source>
</evidence>
<dbReference type="SUPFAM" id="SSF52540">
    <property type="entry name" value="P-loop containing nucleoside triphosphate hydrolases"/>
    <property type="match status" value="1"/>
</dbReference>
<dbReference type="KEGG" id="samy:DB32_003215"/>
<dbReference type="STRING" id="927083.DB32_003215"/>
<accession>A0A0F6YJG3</accession>
<name>A0A0F6YJG3_9BACT</name>
<dbReference type="Gene3D" id="3.40.50.300">
    <property type="entry name" value="P-loop containing nucleotide triphosphate hydrolases"/>
    <property type="match status" value="1"/>
</dbReference>
<dbReference type="Pfam" id="PF01695">
    <property type="entry name" value="IstB_IS21"/>
    <property type="match status" value="1"/>
</dbReference>
<evidence type="ECO:0000259" key="1">
    <source>
        <dbReference type="Pfam" id="PF01695"/>
    </source>
</evidence>
<dbReference type="GO" id="GO:0005524">
    <property type="term" value="F:ATP binding"/>
    <property type="evidence" value="ECO:0007669"/>
    <property type="project" value="InterPro"/>
</dbReference>
<dbReference type="InterPro" id="IPR002611">
    <property type="entry name" value="IstB_ATP-bd"/>
</dbReference>
<dbReference type="Proteomes" id="UP000034883">
    <property type="component" value="Chromosome"/>
</dbReference>
<dbReference type="EMBL" id="CP011125">
    <property type="protein sequence ID" value="AKF06066.1"/>
    <property type="molecule type" value="Genomic_DNA"/>
</dbReference>
<evidence type="ECO:0000313" key="3">
    <source>
        <dbReference type="Proteomes" id="UP000034883"/>
    </source>
</evidence>
<keyword evidence="3" id="KW-1185">Reference proteome</keyword>
<proteinExistence type="predicted"/>
<organism evidence="2 3">
    <name type="scientific">Sandaracinus amylolyticus</name>
    <dbReference type="NCBI Taxonomy" id="927083"/>
    <lineage>
        <taxon>Bacteria</taxon>
        <taxon>Pseudomonadati</taxon>
        <taxon>Myxococcota</taxon>
        <taxon>Polyangia</taxon>
        <taxon>Polyangiales</taxon>
        <taxon>Sandaracinaceae</taxon>
        <taxon>Sandaracinus</taxon>
    </lineage>
</organism>
<protein>
    <recommendedName>
        <fullName evidence="1">IstB-like ATP-binding domain-containing protein</fullName>
    </recommendedName>
</protein>